<accession>A0A3E0WQR4</accession>
<comment type="caution">
    <text evidence="1">The sequence shown here is derived from an EMBL/GenBank/DDBJ whole genome shotgun (WGS) entry which is preliminary data.</text>
</comment>
<dbReference type="Proteomes" id="UP000256763">
    <property type="component" value="Unassembled WGS sequence"/>
</dbReference>
<gene>
    <name evidence="1" type="ORF">CAL65_13775</name>
</gene>
<evidence type="ECO:0000313" key="2">
    <source>
        <dbReference type="Proteomes" id="UP000256763"/>
    </source>
</evidence>
<evidence type="ECO:0000313" key="1">
    <source>
        <dbReference type="EMBL" id="RFA35168.1"/>
    </source>
</evidence>
<protein>
    <submittedName>
        <fullName evidence="1">Uncharacterized protein</fullName>
    </submittedName>
</protein>
<keyword evidence="2" id="KW-1185">Reference proteome</keyword>
<reference evidence="2" key="1">
    <citation type="submission" date="2017-05" db="EMBL/GenBank/DDBJ databases">
        <authorList>
            <person name="Sharma S."/>
            <person name="Sidhu C."/>
            <person name="Pinnaka A.K."/>
        </authorList>
    </citation>
    <scope>NUCLEOTIDE SEQUENCE [LARGE SCALE GENOMIC DNA]</scope>
    <source>
        <strain evidence="2">AK93</strain>
    </source>
</reference>
<name>A0A3E0WQR4_9GAMM</name>
<dbReference type="EMBL" id="NFZW01000013">
    <property type="protein sequence ID" value="RFA35168.1"/>
    <property type="molecule type" value="Genomic_DNA"/>
</dbReference>
<proteinExistence type="predicted"/>
<sequence length="91" mass="10471">MITARTQAAIDRMEFKRASARQMEDLDERFTTLVTLATGYDSMSLLCDPESDDYRALKVKWADVMAEAEREVERRFGHLHKEASNTAWLTA</sequence>
<organism evidence="1 2">
    <name type="scientific">Alkalilimnicola ehrlichii</name>
    <dbReference type="NCBI Taxonomy" id="351052"/>
    <lineage>
        <taxon>Bacteria</taxon>
        <taxon>Pseudomonadati</taxon>
        <taxon>Pseudomonadota</taxon>
        <taxon>Gammaproteobacteria</taxon>
        <taxon>Chromatiales</taxon>
        <taxon>Ectothiorhodospiraceae</taxon>
        <taxon>Alkalilimnicola</taxon>
    </lineage>
</organism>
<dbReference type="RefSeq" id="WP_116304218.1">
    <property type="nucleotide sequence ID" value="NZ_NFZV01000047.1"/>
</dbReference>
<dbReference type="AlphaFoldDB" id="A0A3E0WQR4"/>